<evidence type="ECO:0000256" key="1">
    <source>
        <dbReference type="SAM" id="Coils"/>
    </source>
</evidence>
<dbReference type="Proteomes" id="UP000789706">
    <property type="component" value="Unassembled WGS sequence"/>
</dbReference>
<keyword evidence="1" id="KW-0175">Coiled coil</keyword>
<comment type="caution">
    <text evidence="2">The sequence shown here is derived from an EMBL/GenBank/DDBJ whole genome shotgun (WGS) entry which is preliminary data.</text>
</comment>
<dbReference type="AlphaFoldDB" id="A0A9N9CYE4"/>
<dbReference type="OrthoDB" id="10531317at2759"/>
<evidence type="ECO:0000313" key="2">
    <source>
        <dbReference type="EMBL" id="CAG8615731.1"/>
    </source>
</evidence>
<feature type="coiled-coil region" evidence="1">
    <location>
        <begin position="103"/>
        <end position="163"/>
    </location>
</feature>
<feature type="coiled-coil region" evidence="1">
    <location>
        <begin position="52"/>
        <end position="79"/>
    </location>
</feature>
<proteinExistence type="predicted"/>
<evidence type="ECO:0000313" key="3">
    <source>
        <dbReference type="Proteomes" id="UP000789706"/>
    </source>
</evidence>
<sequence length="196" mass="22767">MFEFFWRLFDSKQLEYFEGKFINPRQPKIEQVVRTHLTLAANQISKSIGTKLRELAETAEEIKNQAREDRNNCTETIENGLEQIRLIAADAYGKNSKRQKERLALKGKSIEQAQKDNEKAQKEIDEMKKNYEENENKIRDLEKKAQEAKAKGYEDEIFTLRNNGKNISETIKTLTKRIKDNNSVISGTLSNLNDSH</sequence>
<accession>A0A9N9CYE4</accession>
<reference evidence="2" key="1">
    <citation type="submission" date="2021-06" db="EMBL/GenBank/DDBJ databases">
        <authorList>
            <person name="Kallberg Y."/>
            <person name="Tangrot J."/>
            <person name="Rosling A."/>
        </authorList>
    </citation>
    <scope>NUCLEOTIDE SEQUENCE</scope>
    <source>
        <strain evidence="2">AZ414A</strain>
    </source>
</reference>
<dbReference type="EMBL" id="CAJVPK010002635">
    <property type="protein sequence ID" value="CAG8615731.1"/>
    <property type="molecule type" value="Genomic_DNA"/>
</dbReference>
<organism evidence="2 3">
    <name type="scientific">Diversispora eburnea</name>
    <dbReference type="NCBI Taxonomy" id="1213867"/>
    <lineage>
        <taxon>Eukaryota</taxon>
        <taxon>Fungi</taxon>
        <taxon>Fungi incertae sedis</taxon>
        <taxon>Mucoromycota</taxon>
        <taxon>Glomeromycotina</taxon>
        <taxon>Glomeromycetes</taxon>
        <taxon>Diversisporales</taxon>
        <taxon>Diversisporaceae</taxon>
        <taxon>Diversispora</taxon>
    </lineage>
</organism>
<protein>
    <submittedName>
        <fullName evidence="2">5010_t:CDS:1</fullName>
    </submittedName>
</protein>
<gene>
    <name evidence="2" type="ORF">DEBURN_LOCUS10159</name>
</gene>
<keyword evidence="3" id="KW-1185">Reference proteome</keyword>
<name>A0A9N9CYE4_9GLOM</name>